<dbReference type="EMBL" id="LAZR01000210">
    <property type="protein sequence ID" value="KKN81812.1"/>
    <property type="molecule type" value="Genomic_DNA"/>
</dbReference>
<accession>A0A0F9U3C9</accession>
<reference evidence="1" key="1">
    <citation type="journal article" date="2015" name="Nature">
        <title>Complex archaea that bridge the gap between prokaryotes and eukaryotes.</title>
        <authorList>
            <person name="Spang A."/>
            <person name="Saw J.H."/>
            <person name="Jorgensen S.L."/>
            <person name="Zaremba-Niedzwiedzka K."/>
            <person name="Martijn J."/>
            <person name="Lind A.E."/>
            <person name="van Eijk R."/>
            <person name="Schleper C."/>
            <person name="Guy L."/>
            <person name="Ettema T.J."/>
        </authorList>
    </citation>
    <scope>NUCLEOTIDE SEQUENCE</scope>
</reference>
<proteinExistence type="predicted"/>
<sequence length="147" mass="15131">MRPLRVMFCVGAIIGMIGAPASATLVDSISLGDDLGGGLLIVTFQFAGPIPGTIIGTTATQTGSVTVPGFFSFSVAGDTYVAPWNLTNLSDDWIVSAAFNLKPILTLFDDNSLPSTPNGASGRLGAVRISGPVDIGSSESPWRTNIT</sequence>
<organism evidence="1">
    <name type="scientific">marine sediment metagenome</name>
    <dbReference type="NCBI Taxonomy" id="412755"/>
    <lineage>
        <taxon>unclassified sequences</taxon>
        <taxon>metagenomes</taxon>
        <taxon>ecological metagenomes</taxon>
    </lineage>
</organism>
<evidence type="ECO:0000313" key="1">
    <source>
        <dbReference type="EMBL" id="KKN81812.1"/>
    </source>
</evidence>
<gene>
    <name evidence="1" type="ORF">LCGC14_0315780</name>
</gene>
<comment type="caution">
    <text evidence="1">The sequence shown here is derived from an EMBL/GenBank/DDBJ whole genome shotgun (WGS) entry which is preliminary data.</text>
</comment>
<dbReference type="AlphaFoldDB" id="A0A0F9U3C9"/>
<name>A0A0F9U3C9_9ZZZZ</name>
<protein>
    <submittedName>
        <fullName evidence="1">Uncharacterized protein</fullName>
    </submittedName>
</protein>